<organism evidence="2 3">
    <name type="scientific">Fusarium equiseti</name>
    <name type="common">Fusarium scirpi</name>
    <dbReference type="NCBI Taxonomy" id="61235"/>
    <lineage>
        <taxon>Eukaryota</taxon>
        <taxon>Fungi</taxon>
        <taxon>Dikarya</taxon>
        <taxon>Ascomycota</taxon>
        <taxon>Pezizomycotina</taxon>
        <taxon>Sordariomycetes</taxon>
        <taxon>Hypocreomycetidae</taxon>
        <taxon>Hypocreales</taxon>
        <taxon>Nectriaceae</taxon>
        <taxon>Fusarium</taxon>
        <taxon>Fusarium incarnatum-equiseti species complex</taxon>
    </lineage>
</organism>
<feature type="compositionally biased region" description="Low complexity" evidence="1">
    <location>
        <begin position="86"/>
        <end position="97"/>
    </location>
</feature>
<proteinExistence type="predicted"/>
<feature type="compositionally biased region" description="Polar residues" evidence="1">
    <location>
        <begin position="75"/>
        <end position="84"/>
    </location>
</feature>
<evidence type="ECO:0000313" key="3">
    <source>
        <dbReference type="Proteomes" id="UP000693738"/>
    </source>
</evidence>
<feature type="compositionally biased region" description="Low complexity" evidence="1">
    <location>
        <begin position="63"/>
        <end position="74"/>
    </location>
</feature>
<dbReference type="AlphaFoldDB" id="A0A8J2NDL2"/>
<evidence type="ECO:0000313" key="2">
    <source>
        <dbReference type="EMBL" id="CAG7555249.1"/>
    </source>
</evidence>
<dbReference type="Proteomes" id="UP000693738">
    <property type="component" value="Unassembled WGS sequence"/>
</dbReference>
<protein>
    <submittedName>
        <fullName evidence="2">Uncharacterized protein</fullName>
    </submittedName>
</protein>
<comment type="caution">
    <text evidence="2">The sequence shown here is derived from an EMBL/GenBank/DDBJ whole genome shotgun (WGS) entry which is preliminary data.</text>
</comment>
<gene>
    <name evidence="2" type="ORF">FEQUK3_LOCUS961</name>
</gene>
<sequence>MTDFPPIEGISPARRKDDDQAFLTPGASNGAVTWSSPNVRSFGSDPRSQRPFATRHSSDNAIATASSPSASPSTGRSDSYNLRQRPTPGASPSSGSTIADSPPS</sequence>
<accession>A0A8J2NDL2</accession>
<feature type="compositionally biased region" description="Polar residues" evidence="1">
    <location>
        <begin position="26"/>
        <end position="41"/>
    </location>
</feature>
<reference evidence="2" key="1">
    <citation type="submission" date="2021-05" db="EMBL/GenBank/DDBJ databases">
        <authorList>
            <person name="Khan N."/>
        </authorList>
    </citation>
    <scope>NUCLEOTIDE SEQUENCE</scope>
</reference>
<feature type="region of interest" description="Disordered" evidence="1">
    <location>
        <begin position="1"/>
        <end position="104"/>
    </location>
</feature>
<name>A0A8J2NDL2_FUSEQ</name>
<dbReference type="EMBL" id="CAJSTJ010000044">
    <property type="protein sequence ID" value="CAG7555249.1"/>
    <property type="molecule type" value="Genomic_DNA"/>
</dbReference>
<evidence type="ECO:0000256" key="1">
    <source>
        <dbReference type="SAM" id="MobiDB-lite"/>
    </source>
</evidence>